<dbReference type="EMBL" id="DOGS01000140">
    <property type="protein sequence ID" value="HBQ48628.1"/>
    <property type="molecule type" value="Genomic_DNA"/>
</dbReference>
<sequence length="165" mass="18312">MKRKLSLALLALALPIAACGGDKEVGEFKNDWLGNEIKIKQLTDPKIEGVVCHLSFFDRGVWDRLGKGNWFENPSNSSISCLQSGPIRIGRIDLDKSGEEVFDQNQSLIFKQLAVRRIYDADSDSLMYVSYSRKIVDGSAKMSLSTVPLFGRDVTWQNGKPASAN</sequence>
<dbReference type="InterPro" id="IPR010292">
    <property type="entry name" value="Uncharacterised_CreA"/>
</dbReference>
<dbReference type="PIRSF" id="PIRSF003174">
    <property type="entry name" value="CreA"/>
    <property type="match status" value="1"/>
</dbReference>
<evidence type="ECO:0000313" key="6">
    <source>
        <dbReference type="Proteomes" id="UP000259173"/>
    </source>
</evidence>
<dbReference type="OrthoDB" id="9788409at2"/>
<keyword evidence="1" id="KW-0732">Signal</keyword>
<dbReference type="PATRIC" id="fig|1280948.3.peg.2877"/>
<dbReference type="GeneID" id="92498903"/>
<keyword evidence="5" id="KW-1185">Reference proteome</keyword>
<organism evidence="4 5">
    <name type="scientific">Hyphomonas atlantica</name>
    <dbReference type="NCBI Taxonomy" id="1280948"/>
    <lineage>
        <taxon>Bacteria</taxon>
        <taxon>Pseudomonadati</taxon>
        <taxon>Pseudomonadota</taxon>
        <taxon>Alphaproteobacteria</taxon>
        <taxon>Hyphomonadales</taxon>
        <taxon>Hyphomonadaceae</taxon>
        <taxon>Hyphomonas</taxon>
    </lineage>
</organism>
<proteinExistence type="predicted"/>
<dbReference type="STRING" id="1280948.HY36_08775"/>
<dbReference type="EMBL" id="AWFH01000056">
    <property type="protein sequence ID" value="KCZ58464.1"/>
    <property type="molecule type" value="Genomic_DNA"/>
</dbReference>
<feature type="chain" id="PRO_5044537677" evidence="1">
    <location>
        <begin position="21"/>
        <end position="165"/>
    </location>
</feature>
<dbReference type="RefSeq" id="WP_035554211.1">
    <property type="nucleotide sequence ID" value="NZ_AWFH01000056.1"/>
</dbReference>
<evidence type="ECO:0000313" key="5">
    <source>
        <dbReference type="Proteomes" id="UP000024547"/>
    </source>
</evidence>
<dbReference type="Proteomes" id="UP000259173">
    <property type="component" value="Unassembled WGS sequence"/>
</dbReference>
<evidence type="ECO:0000313" key="2">
    <source>
        <dbReference type="EMBL" id="HAE93417.1"/>
    </source>
</evidence>
<dbReference type="PANTHER" id="PTHR37952">
    <property type="match status" value="1"/>
</dbReference>
<comment type="caution">
    <text evidence="4">The sequence shown here is derived from an EMBL/GenBank/DDBJ whole genome shotgun (WGS) entry which is preliminary data.</text>
</comment>
<dbReference type="EMBL" id="DMBR01000077">
    <property type="protein sequence ID" value="HAE93417.1"/>
    <property type="molecule type" value="Genomic_DNA"/>
</dbReference>
<protein>
    <submittedName>
        <fullName evidence="2">CREA protein</fullName>
    </submittedName>
</protein>
<reference evidence="4 5" key="1">
    <citation type="journal article" date="2014" name="Antonie Van Leeuwenhoek">
        <title>Hyphomonas beringensis sp. nov. and Hyphomonas chukchiensis sp. nov., isolated from surface seawater of the Bering Sea and Chukchi Sea.</title>
        <authorList>
            <person name="Li C."/>
            <person name="Lai Q."/>
            <person name="Li G."/>
            <person name="Dong C."/>
            <person name="Wang J."/>
            <person name="Liao Y."/>
            <person name="Shao Z."/>
        </authorList>
    </citation>
    <scope>NUCLEOTIDE SEQUENCE [LARGE SCALE GENOMIC DNA]</scope>
    <source>
        <strain evidence="4 5">22II1-22F38</strain>
    </source>
</reference>
<dbReference type="PANTHER" id="PTHR37952:SF2">
    <property type="entry name" value="PROTEIN CREA"/>
    <property type="match status" value="1"/>
</dbReference>
<dbReference type="Proteomes" id="UP000024547">
    <property type="component" value="Unassembled WGS sequence"/>
</dbReference>
<evidence type="ECO:0000313" key="4">
    <source>
        <dbReference type="EMBL" id="KCZ58464.1"/>
    </source>
</evidence>
<dbReference type="eggNOG" id="COG3045">
    <property type="taxonomic scope" value="Bacteria"/>
</dbReference>
<reference evidence="6 7" key="2">
    <citation type="journal article" date="2018" name="Nat. Biotechnol.">
        <title>A standardized bacterial taxonomy based on genome phylogeny substantially revises the tree of life.</title>
        <authorList>
            <person name="Parks D.H."/>
            <person name="Chuvochina M."/>
            <person name="Waite D.W."/>
            <person name="Rinke C."/>
            <person name="Skarshewski A."/>
            <person name="Chaumeil P.A."/>
            <person name="Hugenholtz P."/>
        </authorList>
    </citation>
    <scope>NUCLEOTIDE SEQUENCE [LARGE SCALE GENOMIC DNA]</scope>
    <source>
        <strain evidence="3">UBA10378</strain>
        <strain evidence="2">UBA8557</strain>
    </source>
</reference>
<dbReference type="AlphaFoldDB" id="A0A059DY69"/>
<dbReference type="Pfam" id="PF05981">
    <property type="entry name" value="CreA"/>
    <property type="match status" value="1"/>
</dbReference>
<feature type="signal peptide" evidence="1">
    <location>
        <begin position="1"/>
        <end position="20"/>
    </location>
</feature>
<evidence type="ECO:0000313" key="3">
    <source>
        <dbReference type="EMBL" id="HBQ48628.1"/>
    </source>
</evidence>
<name>A0A059DY69_9PROT</name>
<dbReference type="Proteomes" id="UP000263957">
    <property type="component" value="Unassembled WGS sequence"/>
</dbReference>
<gene>
    <name evidence="2" type="ORF">DCG65_02570</name>
    <name evidence="3" type="ORF">DD728_07055</name>
    <name evidence="4" type="ORF">HY36_08775</name>
</gene>
<accession>A0A059DY69</accession>
<evidence type="ECO:0000256" key="1">
    <source>
        <dbReference type="SAM" id="SignalP"/>
    </source>
</evidence>
<dbReference type="GO" id="GO:0005829">
    <property type="term" value="C:cytosol"/>
    <property type="evidence" value="ECO:0007669"/>
    <property type="project" value="TreeGrafter"/>
</dbReference>
<evidence type="ECO:0000313" key="7">
    <source>
        <dbReference type="Proteomes" id="UP000263957"/>
    </source>
</evidence>